<proteinExistence type="predicted"/>
<dbReference type="EMBL" id="JAKIXB020000007">
    <property type="protein sequence ID" value="KAL1607076.1"/>
    <property type="molecule type" value="Genomic_DNA"/>
</dbReference>
<gene>
    <name evidence="1" type="ORF">SLS59_002780</name>
</gene>
<organism evidence="1 2">
    <name type="scientific">Nothophoma quercina</name>
    <dbReference type="NCBI Taxonomy" id="749835"/>
    <lineage>
        <taxon>Eukaryota</taxon>
        <taxon>Fungi</taxon>
        <taxon>Dikarya</taxon>
        <taxon>Ascomycota</taxon>
        <taxon>Pezizomycotina</taxon>
        <taxon>Dothideomycetes</taxon>
        <taxon>Pleosporomycetidae</taxon>
        <taxon>Pleosporales</taxon>
        <taxon>Pleosporineae</taxon>
        <taxon>Didymellaceae</taxon>
        <taxon>Nothophoma</taxon>
    </lineage>
</organism>
<name>A0ABR3RRM7_9PLEO</name>
<accession>A0ABR3RRM7</accession>
<evidence type="ECO:0000313" key="2">
    <source>
        <dbReference type="Proteomes" id="UP001521222"/>
    </source>
</evidence>
<reference evidence="1 2" key="1">
    <citation type="submission" date="2024-02" db="EMBL/GenBank/DDBJ databases">
        <title>De novo assembly and annotation of 12 fungi associated with fruit tree decline syndrome in Ontario, Canada.</title>
        <authorList>
            <person name="Sulman M."/>
            <person name="Ellouze W."/>
            <person name="Ilyukhin E."/>
        </authorList>
    </citation>
    <scope>NUCLEOTIDE SEQUENCE [LARGE SCALE GENOMIC DNA]</scope>
    <source>
        <strain evidence="1 2">M97-236</strain>
    </source>
</reference>
<sequence>MSDIPPLATYSMPDASDHTNGTVDADAPFIALAHALELYVDDLFWQPTFHQFTDLPIELRCKVYTQHFLDDSQSLTTIEWPWLHWPGVFTRRQLQFRSSVPFLPALCLTSKDCLTEVLPFLISSLTLECQDSDTAMYFLENAAHLQTLEIDIAKGIRVLRILDMNGMRTVGSVFVEDVPNIDINMKIMVMNNRAASVCLNSFKGLREMRISSHAPIEYRLEHAPPTPIGITALFIYQYLTAFNPQSILDLKNLQKVDIYGSSGKENMCASNPDRAVATFRDDVVANLRPLSFLARKLKDGFKAKRQEVKIRVCLRWGNKESEVTVVR</sequence>
<comment type="caution">
    <text evidence="1">The sequence shown here is derived from an EMBL/GenBank/DDBJ whole genome shotgun (WGS) entry which is preliminary data.</text>
</comment>
<protein>
    <submittedName>
        <fullName evidence="1">Uncharacterized protein</fullName>
    </submittedName>
</protein>
<dbReference type="Proteomes" id="UP001521222">
    <property type="component" value="Unassembled WGS sequence"/>
</dbReference>
<keyword evidence="2" id="KW-1185">Reference proteome</keyword>
<evidence type="ECO:0000313" key="1">
    <source>
        <dbReference type="EMBL" id="KAL1607076.1"/>
    </source>
</evidence>